<dbReference type="GeneID" id="72002375"/>
<feature type="compositionally biased region" description="Low complexity" evidence="1">
    <location>
        <begin position="1"/>
        <end position="11"/>
    </location>
</feature>
<name>A0ABQ8KDQ9_9APHY</name>
<feature type="region of interest" description="Disordered" evidence="1">
    <location>
        <begin position="1"/>
        <end position="111"/>
    </location>
</feature>
<evidence type="ECO:0000256" key="2">
    <source>
        <dbReference type="SAM" id="Phobius"/>
    </source>
</evidence>
<keyword evidence="4" id="KW-1185">Reference proteome</keyword>
<reference evidence="3 4" key="1">
    <citation type="journal article" date="2021" name="Environ. Microbiol.">
        <title>Gene family expansions and transcriptome signatures uncover fungal adaptations to wood decay.</title>
        <authorList>
            <person name="Hage H."/>
            <person name="Miyauchi S."/>
            <person name="Viragh M."/>
            <person name="Drula E."/>
            <person name="Min B."/>
            <person name="Chaduli D."/>
            <person name="Navarro D."/>
            <person name="Favel A."/>
            <person name="Norest M."/>
            <person name="Lesage-Meessen L."/>
            <person name="Balint B."/>
            <person name="Merenyi Z."/>
            <person name="de Eugenio L."/>
            <person name="Morin E."/>
            <person name="Martinez A.T."/>
            <person name="Baldrian P."/>
            <person name="Stursova M."/>
            <person name="Martinez M.J."/>
            <person name="Novotny C."/>
            <person name="Magnuson J.K."/>
            <person name="Spatafora J.W."/>
            <person name="Maurice S."/>
            <person name="Pangilinan J."/>
            <person name="Andreopoulos W."/>
            <person name="LaButti K."/>
            <person name="Hundley H."/>
            <person name="Na H."/>
            <person name="Kuo A."/>
            <person name="Barry K."/>
            <person name="Lipzen A."/>
            <person name="Henrissat B."/>
            <person name="Riley R."/>
            <person name="Ahrendt S."/>
            <person name="Nagy L.G."/>
            <person name="Grigoriev I.V."/>
            <person name="Martin F."/>
            <person name="Rosso M.N."/>
        </authorList>
    </citation>
    <scope>NUCLEOTIDE SEQUENCE [LARGE SCALE GENOMIC DNA]</scope>
    <source>
        <strain evidence="3 4">CIRM-BRFM 1785</strain>
    </source>
</reference>
<proteinExistence type="predicted"/>
<comment type="caution">
    <text evidence="3">The sequence shown here is derived from an EMBL/GenBank/DDBJ whole genome shotgun (WGS) entry which is preliminary data.</text>
</comment>
<feature type="transmembrane region" description="Helical" evidence="2">
    <location>
        <begin position="186"/>
        <end position="208"/>
    </location>
</feature>
<keyword evidence="2" id="KW-0472">Membrane</keyword>
<gene>
    <name evidence="3" type="ORF">C8Q71DRAFT_724628</name>
</gene>
<evidence type="ECO:0000313" key="3">
    <source>
        <dbReference type="EMBL" id="KAH9835293.1"/>
    </source>
</evidence>
<sequence length="210" mass="23391">MSSQASTSTTSIIPSVFTWSSAQERDLEAQTISGTHEHFNVQLPTPPAARLHAPRTRPSNAEEGTNAVDDFFGASSSRRSPRGTQDSRHDTMSLPVHHDDSGSDAPPPYSYSSEPPAYTRYVEHPTLAMYLFKFGFLFPLFWIAGALVLISPLRAPQDWELSKTDAERQELIESMRRTEIKWARRCLIAIFALALVVLAVVLAAVFLMRT</sequence>
<dbReference type="RefSeq" id="XP_047777726.1">
    <property type="nucleotide sequence ID" value="XM_047921643.1"/>
</dbReference>
<feature type="compositionally biased region" description="Polar residues" evidence="1">
    <location>
        <begin position="74"/>
        <end position="84"/>
    </location>
</feature>
<dbReference type="Proteomes" id="UP000814176">
    <property type="component" value="Unassembled WGS sequence"/>
</dbReference>
<dbReference type="EMBL" id="JADCUA010000013">
    <property type="protein sequence ID" value="KAH9835293.1"/>
    <property type="molecule type" value="Genomic_DNA"/>
</dbReference>
<evidence type="ECO:0000313" key="4">
    <source>
        <dbReference type="Proteomes" id="UP000814176"/>
    </source>
</evidence>
<keyword evidence="2" id="KW-0812">Transmembrane</keyword>
<protein>
    <submittedName>
        <fullName evidence="3">Uncharacterized protein</fullName>
    </submittedName>
</protein>
<feature type="compositionally biased region" description="Basic and acidic residues" evidence="1">
    <location>
        <begin position="85"/>
        <end position="101"/>
    </location>
</feature>
<organism evidence="3 4">
    <name type="scientific">Rhodofomes roseus</name>
    <dbReference type="NCBI Taxonomy" id="34475"/>
    <lineage>
        <taxon>Eukaryota</taxon>
        <taxon>Fungi</taxon>
        <taxon>Dikarya</taxon>
        <taxon>Basidiomycota</taxon>
        <taxon>Agaricomycotina</taxon>
        <taxon>Agaricomycetes</taxon>
        <taxon>Polyporales</taxon>
        <taxon>Rhodofomes</taxon>
    </lineage>
</organism>
<accession>A0ABQ8KDQ9</accession>
<feature type="transmembrane region" description="Helical" evidence="2">
    <location>
        <begin position="127"/>
        <end position="150"/>
    </location>
</feature>
<evidence type="ECO:0000256" key="1">
    <source>
        <dbReference type="SAM" id="MobiDB-lite"/>
    </source>
</evidence>
<keyword evidence="2" id="KW-1133">Transmembrane helix</keyword>